<dbReference type="HOGENOM" id="CLU_009123_9_0_1"/>
<dbReference type="EMBL" id="KN822030">
    <property type="protein sequence ID" value="KIM64090.1"/>
    <property type="molecule type" value="Genomic_DNA"/>
</dbReference>
<dbReference type="OrthoDB" id="3270175at2759"/>
<feature type="domain" description="HAT C-terminal dimerisation" evidence="1">
    <location>
        <begin position="8"/>
        <end position="54"/>
    </location>
</feature>
<dbReference type="InterPro" id="IPR012337">
    <property type="entry name" value="RNaseH-like_sf"/>
</dbReference>
<feature type="non-terminal residue" evidence="2">
    <location>
        <position position="1"/>
    </location>
</feature>
<keyword evidence="3" id="KW-1185">Reference proteome</keyword>
<dbReference type="SUPFAM" id="SSF53098">
    <property type="entry name" value="Ribonuclease H-like"/>
    <property type="match status" value="1"/>
</dbReference>
<dbReference type="AlphaFoldDB" id="A0A0C3DU03"/>
<reference evidence="2 3" key="1">
    <citation type="submission" date="2014-04" db="EMBL/GenBank/DDBJ databases">
        <authorList>
            <consortium name="DOE Joint Genome Institute"/>
            <person name="Kuo A."/>
            <person name="Kohler A."/>
            <person name="Nagy L.G."/>
            <person name="Floudas D."/>
            <person name="Copeland A."/>
            <person name="Barry K.W."/>
            <person name="Cichocki N."/>
            <person name="Veneault-Fourrey C."/>
            <person name="LaButti K."/>
            <person name="Lindquist E.A."/>
            <person name="Lipzen A."/>
            <person name="Lundell T."/>
            <person name="Morin E."/>
            <person name="Murat C."/>
            <person name="Sun H."/>
            <person name="Tunlid A."/>
            <person name="Henrissat B."/>
            <person name="Grigoriev I.V."/>
            <person name="Hibbett D.S."/>
            <person name="Martin F."/>
            <person name="Nordberg H.P."/>
            <person name="Cantor M.N."/>
            <person name="Hua S.X."/>
        </authorList>
    </citation>
    <scope>NUCLEOTIDE SEQUENCE [LARGE SCALE GENOMIC DNA]</scope>
    <source>
        <strain evidence="2 3">Foug A</strain>
    </source>
</reference>
<organism evidence="2 3">
    <name type="scientific">Scleroderma citrinum Foug A</name>
    <dbReference type="NCBI Taxonomy" id="1036808"/>
    <lineage>
        <taxon>Eukaryota</taxon>
        <taxon>Fungi</taxon>
        <taxon>Dikarya</taxon>
        <taxon>Basidiomycota</taxon>
        <taxon>Agaricomycotina</taxon>
        <taxon>Agaricomycetes</taxon>
        <taxon>Agaricomycetidae</taxon>
        <taxon>Boletales</taxon>
        <taxon>Sclerodermatineae</taxon>
        <taxon>Sclerodermataceae</taxon>
        <taxon>Scleroderma</taxon>
    </lineage>
</organism>
<evidence type="ECO:0000259" key="1">
    <source>
        <dbReference type="Pfam" id="PF05699"/>
    </source>
</evidence>
<reference evidence="3" key="2">
    <citation type="submission" date="2015-01" db="EMBL/GenBank/DDBJ databases">
        <title>Evolutionary Origins and Diversification of the Mycorrhizal Mutualists.</title>
        <authorList>
            <consortium name="DOE Joint Genome Institute"/>
            <consortium name="Mycorrhizal Genomics Consortium"/>
            <person name="Kohler A."/>
            <person name="Kuo A."/>
            <person name="Nagy L.G."/>
            <person name="Floudas D."/>
            <person name="Copeland A."/>
            <person name="Barry K.W."/>
            <person name="Cichocki N."/>
            <person name="Veneault-Fourrey C."/>
            <person name="LaButti K."/>
            <person name="Lindquist E.A."/>
            <person name="Lipzen A."/>
            <person name="Lundell T."/>
            <person name="Morin E."/>
            <person name="Murat C."/>
            <person name="Riley R."/>
            <person name="Ohm R."/>
            <person name="Sun H."/>
            <person name="Tunlid A."/>
            <person name="Henrissat B."/>
            <person name="Grigoriev I.V."/>
            <person name="Hibbett D.S."/>
            <person name="Martin F."/>
        </authorList>
    </citation>
    <scope>NUCLEOTIDE SEQUENCE [LARGE SCALE GENOMIC DNA]</scope>
    <source>
        <strain evidence="3">Foug A</strain>
    </source>
</reference>
<dbReference type="GO" id="GO:0046983">
    <property type="term" value="F:protein dimerization activity"/>
    <property type="evidence" value="ECO:0007669"/>
    <property type="project" value="InterPro"/>
</dbReference>
<dbReference type="InParanoid" id="A0A0C3DU03"/>
<dbReference type="Proteomes" id="UP000053989">
    <property type="component" value="Unassembled WGS sequence"/>
</dbReference>
<accession>A0A0C3DU03</accession>
<evidence type="ECO:0000313" key="3">
    <source>
        <dbReference type="Proteomes" id="UP000053989"/>
    </source>
</evidence>
<name>A0A0C3DU03_9AGAM</name>
<proteinExistence type="predicted"/>
<dbReference type="InterPro" id="IPR008906">
    <property type="entry name" value="HATC_C_dom"/>
</dbReference>
<dbReference type="Pfam" id="PF05699">
    <property type="entry name" value="Dimer_Tnp_hAT"/>
    <property type="match status" value="1"/>
</dbReference>
<evidence type="ECO:0000313" key="2">
    <source>
        <dbReference type="EMBL" id="KIM64090.1"/>
    </source>
</evidence>
<sequence length="111" mass="12929">CYLNYIPMDILKETNIVTWWAAHSNEYLTLACIAMDVCTIPATSVPYEHLFSADKFEQLQMLKHTWHDNVVDTTRLNSSTTEEEYLDGFQKLLKRDVKLVEWDSANETVIL</sequence>
<protein>
    <recommendedName>
        <fullName evidence="1">HAT C-terminal dimerisation domain-containing protein</fullName>
    </recommendedName>
</protein>
<gene>
    <name evidence="2" type="ORF">SCLCIDRAFT_115882</name>
</gene>